<protein>
    <submittedName>
        <fullName evidence="1">Uncharacterized protein</fullName>
    </submittedName>
</protein>
<keyword evidence="2" id="KW-1185">Reference proteome</keyword>
<evidence type="ECO:0000313" key="2">
    <source>
        <dbReference type="Proteomes" id="UP001189429"/>
    </source>
</evidence>
<name>A0ABN9U071_9DINO</name>
<accession>A0ABN9U071</accession>
<sequence>ELRFYLYRAFADQQFACTIFSEELDLAIVRVDTSDGISQWIRMGSGVRMGHRARPSWFIGVMHAKVDSYLRLLGDAQITATLDTDSLRLVGDVGTSTFADDAKTTLLADTFESSVFACRRASQLLDQALIFKPWADAEALPSVVQRRGKCEIVVSYRGDGTRRQLQRTYQSKGVYTGRVLPVARHLGGWRNLRCSFNDLRVRNMEAARKNYDRVKASLKFADASTELRIGRLRWYQTMSKSPLLYQQWLLAVFGCIEGEPTVDEASRLLPTANLWARQVVEDIRALTMFDDHAAVAEECSSFPLRVFHDPDLAALFQAIDLRILRAVTLTTM</sequence>
<comment type="caution">
    <text evidence="1">The sequence shown here is derived from an EMBL/GenBank/DDBJ whole genome shotgun (WGS) entry which is preliminary data.</text>
</comment>
<organism evidence="1 2">
    <name type="scientific">Prorocentrum cordatum</name>
    <dbReference type="NCBI Taxonomy" id="2364126"/>
    <lineage>
        <taxon>Eukaryota</taxon>
        <taxon>Sar</taxon>
        <taxon>Alveolata</taxon>
        <taxon>Dinophyceae</taxon>
        <taxon>Prorocentrales</taxon>
        <taxon>Prorocentraceae</taxon>
        <taxon>Prorocentrum</taxon>
    </lineage>
</organism>
<reference evidence="1" key="1">
    <citation type="submission" date="2023-10" db="EMBL/GenBank/DDBJ databases">
        <authorList>
            <person name="Chen Y."/>
            <person name="Shah S."/>
            <person name="Dougan E. K."/>
            <person name="Thang M."/>
            <person name="Chan C."/>
        </authorList>
    </citation>
    <scope>NUCLEOTIDE SEQUENCE [LARGE SCALE GENOMIC DNA]</scope>
</reference>
<gene>
    <name evidence="1" type="ORF">PCOR1329_LOCUS43728</name>
</gene>
<feature type="non-terminal residue" evidence="1">
    <location>
        <position position="332"/>
    </location>
</feature>
<proteinExistence type="predicted"/>
<feature type="non-terminal residue" evidence="1">
    <location>
        <position position="1"/>
    </location>
</feature>
<dbReference type="Proteomes" id="UP001189429">
    <property type="component" value="Unassembled WGS sequence"/>
</dbReference>
<dbReference type="EMBL" id="CAUYUJ010015257">
    <property type="protein sequence ID" value="CAK0851613.1"/>
    <property type="molecule type" value="Genomic_DNA"/>
</dbReference>
<evidence type="ECO:0000313" key="1">
    <source>
        <dbReference type="EMBL" id="CAK0851613.1"/>
    </source>
</evidence>